<dbReference type="Gene3D" id="3.40.1710.10">
    <property type="entry name" value="abc type-2 transporter like domain"/>
    <property type="match status" value="2"/>
</dbReference>
<evidence type="ECO:0000256" key="5">
    <source>
        <dbReference type="ARBA" id="ARBA00023136"/>
    </source>
</evidence>
<feature type="transmembrane region" description="Helical" evidence="6">
    <location>
        <begin position="628"/>
        <end position="646"/>
    </location>
</feature>
<keyword evidence="2" id="KW-1003">Cell membrane</keyword>
<name>A0A0A3XQ68_BRAJP</name>
<evidence type="ECO:0000256" key="6">
    <source>
        <dbReference type="SAM" id="Phobius"/>
    </source>
</evidence>
<dbReference type="RefSeq" id="WP_041958945.1">
    <property type="nucleotide sequence ID" value="NZ_JANUDC010000001.1"/>
</dbReference>
<keyword evidence="4 6" id="KW-1133">Transmembrane helix</keyword>
<comment type="subcellular location">
    <subcellularLocation>
        <location evidence="1">Cell membrane</location>
        <topology evidence="1">Multi-pass membrane protein</topology>
    </subcellularLocation>
</comment>
<dbReference type="GO" id="GO:0005886">
    <property type="term" value="C:plasma membrane"/>
    <property type="evidence" value="ECO:0007669"/>
    <property type="project" value="UniProtKB-SubCell"/>
</dbReference>
<reference evidence="8 9" key="1">
    <citation type="submission" date="2014-09" db="EMBL/GenBank/DDBJ databases">
        <title>Draft genome of Bradyrhizobium japonicum Is-34.</title>
        <authorList>
            <person name="Tsurumaru H."/>
            <person name="Yamakawa T."/>
            <person name="Hashimoto S."/>
            <person name="Okizaki K."/>
            <person name="Kanesaki Y."/>
            <person name="Yoshikawa H."/>
            <person name="Yajima S."/>
        </authorList>
    </citation>
    <scope>NUCLEOTIDE SEQUENCE [LARGE SCALE GENOMIC DNA]</scope>
    <source>
        <strain evidence="8 9">Is-34</strain>
    </source>
</reference>
<feature type="transmembrane region" description="Helical" evidence="6">
    <location>
        <begin position="418"/>
        <end position="435"/>
    </location>
</feature>
<feature type="transmembrane region" description="Helical" evidence="6">
    <location>
        <begin position="600"/>
        <end position="621"/>
    </location>
</feature>
<feature type="transmembrane region" description="Helical" evidence="6">
    <location>
        <begin position="185"/>
        <end position="207"/>
    </location>
</feature>
<feature type="transmembrane region" description="Helical" evidence="6">
    <location>
        <begin position="747"/>
        <end position="767"/>
    </location>
</feature>
<dbReference type="PANTHER" id="PTHR30294">
    <property type="entry name" value="MEMBRANE COMPONENT OF ABC TRANSPORTER YHHJ-RELATED"/>
    <property type="match status" value="1"/>
</dbReference>
<evidence type="ECO:0000256" key="3">
    <source>
        <dbReference type="ARBA" id="ARBA00022692"/>
    </source>
</evidence>
<comment type="caution">
    <text evidence="8">The sequence shown here is derived from an EMBL/GenBank/DDBJ whole genome shotgun (WGS) entry which is preliminary data.</text>
</comment>
<evidence type="ECO:0000259" key="7">
    <source>
        <dbReference type="Pfam" id="PF12698"/>
    </source>
</evidence>
<feature type="transmembrane region" description="Helical" evidence="6">
    <location>
        <begin position="354"/>
        <end position="373"/>
    </location>
</feature>
<feature type="domain" description="ABC-2 type transporter transmembrane" evidence="7">
    <location>
        <begin position="422"/>
        <end position="762"/>
    </location>
</feature>
<dbReference type="GO" id="GO:0140359">
    <property type="term" value="F:ABC-type transporter activity"/>
    <property type="evidence" value="ECO:0007669"/>
    <property type="project" value="InterPro"/>
</dbReference>
<protein>
    <submittedName>
        <fullName evidence="8">ABC transporter</fullName>
    </submittedName>
</protein>
<evidence type="ECO:0000256" key="1">
    <source>
        <dbReference type="ARBA" id="ARBA00004651"/>
    </source>
</evidence>
<dbReference type="InterPro" id="IPR051449">
    <property type="entry name" value="ABC-2_transporter_component"/>
</dbReference>
<gene>
    <name evidence="8" type="ORF">MA20_33670</name>
</gene>
<proteinExistence type="predicted"/>
<organism evidence="8 9">
    <name type="scientific">Bradyrhizobium japonicum</name>
    <dbReference type="NCBI Taxonomy" id="375"/>
    <lineage>
        <taxon>Bacteria</taxon>
        <taxon>Pseudomonadati</taxon>
        <taxon>Pseudomonadota</taxon>
        <taxon>Alphaproteobacteria</taxon>
        <taxon>Hyphomicrobiales</taxon>
        <taxon>Nitrobacteraceae</taxon>
        <taxon>Bradyrhizobium</taxon>
    </lineage>
</organism>
<dbReference type="PANTHER" id="PTHR30294:SF47">
    <property type="entry name" value="INNER MEMBRANE TRANSPORT PERMEASE YHHJ"/>
    <property type="match status" value="1"/>
</dbReference>
<dbReference type="InterPro" id="IPR013525">
    <property type="entry name" value="ABC2_TM"/>
</dbReference>
<dbReference type="EMBL" id="JRPN01000025">
    <property type="protein sequence ID" value="KGT75419.1"/>
    <property type="molecule type" value="Genomic_DNA"/>
</dbReference>
<feature type="transmembrane region" description="Helical" evidence="6">
    <location>
        <begin position="297"/>
        <end position="318"/>
    </location>
</feature>
<dbReference type="Pfam" id="PF12698">
    <property type="entry name" value="ABC2_membrane_3"/>
    <property type="match status" value="2"/>
</dbReference>
<evidence type="ECO:0000256" key="2">
    <source>
        <dbReference type="ARBA" id="ARBA00022475"/>
    </source>
</evidence>
<feature type="transmembrane region" description="Helical" evidence="6">
    <location>
        <begin position="228"/>
        <end position="248"/>
    </location>
</feature>
<dbReference type="Proteomes" id="UP000030377">
    <property type="component" value="Unassembled WGS sequence"/>
</dbReference>
<sequence length="776" mass="82067">MMAASKPGFWMVVRRECRWLIHDRVALLLILGVPLFAFVVLTTVFSHPVIRGLGVTVVDEDKSDASRALVEYIAASPSLRIVDRSGTLSTAVQDIRSGKSISAVHIPPDFERDLKAARRPQIVGFYNQQFLTPSGIASSGLSDSLSAAAAVAAPASRAAPAPASLGALKAETMALVNPQKNYAQFLLRALLPTIIHVVMTLAAGYSVGSEFRRRDARAWLESAGGDPLVALAGKLAPLFCIFVLIMLAEPLFLEGVLNIPFKGNLPLMIAAASLLIIAYLSLGALLQLLVGDLATGLGLAGLIASPAFGYAGVGFPTIGMNAFAQTWGAILPLRWYMAVLLGQAARGLPVADSAIPFAALAGLALLFAGLALLRMANVTRKGWFATARPAEPSEASDTPRGVGGAFVAEWRRVLGTRSAFTLLFVAPLVYGIYYPQPYLNQILRKLPIAVVDNDLSDLSRQIVEALDASGALSVTVRARTLAEARSAIDRGQAFAAVEIPPDTERDVLKGITAHIPVYADATYLFIFRTSASGLATAIGTLTSELVSRGARSDGSLVKAKLATSSPADVLLQPIFNPVGGYASYVVPAAFILILQQTLLIGAAMLTGTALASGGSAFAGVLGRGIAHLTVYLPALALYLIVLPRIYGFSTLGHLPQILALASVFLLATSFMGQAVGAWFTRPENATILLLATSLPQFFMAGFAWPREAIPDVALAFGRLFPADSAIDGLVRINQLGAGIWEVAHDWLALWCLALGYFALAVISAFAVRRRQGYAQP</sequence>
<accession>A0A0A3XQ68</accession>
<dbReference type="AlphaFoldDB" id="A0A0A3XQ68"/>
<evidence type="ECO:0000256" key="4">
    <source>
        <dbReference type="ARBA" id="ARBA00022989"/>
    </source>
</evidence>
<feature type="transmembrane region" description="Helical" evidence="6">
    <location>
        <begin position="658"/>
        <end position="679"/>
    </location>
</feature>
<dbReference type="STRING" id="375.BKD09_RS11495"/>
<evidence type="ECO:0000313" key="8">
    <source>
        <dbReference type="EMBL" id="KGT75419.1"/>
    </source>
</evidence>
<feature type="transmembrane region" description="Helical" evidence="6">
    <location>
        <begin position="268"/>
        <end position="290"/>
    </location>
</feature>
<evidence type="ECO:0000313" key="9">
    <source>
        <dbReference type="Proteomes" id="UP000030377"/>
    </source>
</evidence>
<keyword evidence="5 6" id="KW-0472">Membrane</keyword>
<feature type="transmembrane region" description="Helical" evidence="6">
    <location>
        <begin position="686"/>
        <end position="704"/>
    </location>
</feature>
<feature type="domain" description="ABC-2 type transporter transmembrane" evidence="7">
    <location>
        <begin position="27"/>
        <end position="373"/>
    </location>
</feature>
<keyword evidence="3 6" id="KW-0812">Transmembrane</keyword>